<gene>
    <name evidence="2" type="ORF">IJ22_18460</name>
</gene>
<accession>A0A0U2UGB1</accession>
<organism evidence="2 3">
    <name type="scientific">Paenibacillus naphthalenovorans</name>
    <dbReference type="NCBI Taxonomy" id="162209"/>
    <lineage>
        <taxon>Bacteria</taxon>
        <taxon>Bacillati</taxon>
        <taxon>Bacillota</taxon>
        <taxon>Bacilli</taxon>
        <taxon>Bacillales</taxon>
        <taxon>Paenibacillaceae</taxon>
        <taxon>Paenibacillus</taxon>
    </lineage>
</organism>
<reference evidence="2 3" key="2">
    <citation type="journal article" date="2016" name="Genome Announc.">
        <title>Complete Genome Sequences of Two Interactive Moderate Thermophiles, Paenibacillus napthalenovorans 32O-Y and Paenibacillus sp. 32O-W.</title>
        <authorList>
            <person name="Butler R.R.III."/>
            <person name="Wang J."/>
            <person name="Stark B.C."/>
            <person name="Pombert J.F."/>
        </authorList>
    </citation>
    <scope>NUCLEOTIDE SEQUENCE [LARGE SCALE GENOMIC DNA]</scope>
    <source>
        <strain evidence="2 3">32O-Y</strain>
    </source>
</reference>
<protein>
    <recommendedName>
        <fullName evidence="1">DUF7336 domain-containing protein</fullName>
    </recommendedName>
</protein>
<dbReference type="PATRIC" id="fig|162209.4.peg.1956"/>
<keyword evidence="3" id="KW-1185">Reference proteome</keyword>
<dbReference type="Proteomes" id="UP000061660">
    <property type="component" value="Chromosome"/>
</dbReference>
<evidence type="ECO:0000259" key="1">
    <source>
        <dbReference type="Pfam" id="PF24024"/>
    </source>
</evidence>
<reference evidence="3" key="1">
    <citation type="submission" date="2015-12" db="EMBL/GenBank/DDBJ databases">
        <title>Complete genome sequences of two moderately thermophilic Paenibacillus species.</title>
        <authorList>
            <person name="Butler R.III."/>
            <person name="Wang J."/>
            <person name="Stark B.C."/>
            <person name="Pombert J.-F."/>
        </authorList>
    </citation>
    <scope>NUCLEOTIDE SEQUENCE [LARGE SCALE GENOMIC DNA]</scope>
    <source>
        <strain evidence="3">32O-Y</strain>
    </source>
</reference>
<dbReference type="RefSeq" id="WP_062408536.1">
    <property type="nucleotide sequence ID" value="NZ_CP013652.1"/>
</dbReference>
<dbReference type="EMBL" id="CP013652">
    <property type="protein sequence ID" value="ALS22220.1"/>
    <property type="molecule type" value="Genomic_DNA"/>
</dbReference>
<name>A0A0U2UGB1_9BACL</name>
<feature type="domain" description="DUF7336" evidence="1">
    <location>
        <begin position="1"/>
        <end position="62"/>
    </location>
</feature>
<proteinExistence type="predicted"/>
<dbReference type="InterPro" id="IPR055760">
    <property type="entry name" value="DUF7336"/>
</dbReference>
<evidence type="ECO:0000313" key="2">
    <source>
        <dbReference type="EMBL" id="ALS22220.1"/>
    </source>
</evidence>
<dbReference type="AlphaFoldDB" id="A0A0U2UGB1"/>
<evidence type="ECO:0000313" key="3">
    <source>
        <dbReference type="Proteomes" id="UP000061660"/>
    </source>
</evidence>
<dbReference type="STRING" id="162209.IJ22_18460"/>
<sequence>MKVYIVTYCSPYAEYNNQISIRKAFTSESAAKQYIEKEKEYDIKQAGNNWIGNYDIEEIELEDGE</sequence>
<dbReference type="KEGG" id="pnp:IJ22_18460"/>
<dbReference type="Pfam" id="PF24024">
    <property type="entry name" value="DUF7336"/>
    <property type="match status" value="1"/>
</dbReference>